<sequence>TIEMDEDQLGVTKNIKQLYLISHPEQLKEELTRKKKHWKYIRNWLLTKGDERKSRERGKSKKADVDECAC</sequence>
<keyword evidence="3" id="KW-1185">Reference proteome</keyword>
<organism evidence="2 3">
    <name type="scientific">Marmota monax</name>
    <name type="common">Woodchuck</name>
    <dbReference type="NCBI Taxonomy" id="9995"/>
    <lineage>
        <taxon>Eukaryota</taxon>
        <taxon>Metazoa</taxon>
        <taxon>Chordata</taxon>
        <taxon>Craniata</taxon>
        <taxon>Vertebrata</taxon>
        <taxon>Euteleostomi</taxon>
        <taxon>Mammalia</taxon>
        <taxon>Eutheria</taxon>
        <taxon>Euarchontoglires</taxon>
        <taxon>Glires</taxon>
        <taxon>Rodentia</taxon>
        <taxon>Sciuromorpha</taxon>
        <taxon>Sciuridae</taxon>
        <taxon>Xerinae</taxon>
        <taxon>Marmotini</taxon>
        <taxon>Marmota</taxon>
    </lineage>
</organism>
<reference evidence="2" key="1">
    <citation type="submission" date="2019-04" db="EMBL/GenBank/DDBJ databases">
        <authorList>
            <person name="Alioto T."/>
            <person name="Alioto T."/>
        </authorList>
    </citation>
    <scope>NUCLEOTIDE SEQUENCE [LARGE SCALE GENOMIC DNA]</scope>
</reference>
<dbReference type="EMBL" id="CABDUW010003024">
    <property type="protein sequence ID" value="VTJ88587.1"/>
    <property type="molecule type" value="Genomic_DNA"/>
</dbReference>
<evidence type="ECO:0000313" key="3">
    <source>
        <dbReference type="Proteomes" id="UP000335636"/>
    </source>
</evidence>
<dbReference type="Proteomes" id="UP000335636">
    <property type="component" value="Unassembled WGS sequence"/>
</dbReference>
<protein>
    <submittedName>
        <fullName evidence="2">Uncharacterized protein</fullName>
    </submittedName>
</protein>
<evidence type="ECO:0000313" key="2">
    <source>
        <dbReference type="EMBL" id="VTJ88587.1"/>
    </source>
</evidence>
<accession>A0A5E4D331</accession>
<feature type="non-terminal residue" evidence="2">
    <location>
        <position position="1"/>
    </location>
</feature>
<comment type="caution">
    <text evidence="2">The sequence shown here is derived from an EMBL/GenBank/DDBJ whole genome shotgun (WGS) entry which is preliminary data.</text>
</comment>
<proteinExistence type="predicted"/>
<evidence type="ECO:0000256" key="1">
    <source>
        <dbReference type="SAM" id="MobiDB-lite"/>
    </source>
</evidence>
<feature type="compositionally biased region" description="Basic and acidic residues" evidence="1">
    <location>
        <begin position="61"/>
        <end position="70"/>
    </location>
</feature>
<dbReference type="AlphaFoldDB" id="A0A5E4D331"/>
<name>A0A5E4D331_MARMO</name>
<gene>
    <name evidence="2" type="ORF">MONAX_5E032877</name>
</gene>
<feature type="region of interest" description="Disordered" evidence="1">
    <location>
        <begin position="51"/>
        <end position="70"/>
    </location>
</feature>